<keyword evidence="1" id="KW-0812">Transmembrane</keyword>
<sequence>MPSQSAAVEPALKRDTQGKVIRSFITDAAMQVKNGSLGPNALYDEFIRRNSSRDICAILAEYIPECSTHIQIQILTKLIARLCQHSLTGSIDSQLDLLHAIINKKLPYREYIHHIIAQFSRFSVLKAIFSRFNQSDSIVFGKLSKVLFAILEATTSMRVSIQLVLVFVKEQLESAEVKTEAEAIVVTELCASLFFRFIIRMQRAYDSFFIDEVARELTIVSTMEQEVKCNSLKSASSMRESIISRLRFFTTRLLQRRNCTTATIWADYLALCSCLCQALDKTVPQAHKILIVLLNLDETPDAISIMHEHLITLASRPKSLARYGLAYIEAICWSVRAQTVVCGYDYRLFALFSSAIDTLGSRLGNVSSINQSLHWTRSICFLLSALLELARIADSFKERIYTFLERKGASILESCLLPKSDYPGDVYIRLTSVFQELSLLFPEIIFNAFLLILNRKYEQTNLASTKTLLFIIFLSLHRFSSTKLQLLSKYVLLQLLQSLERLTLAAHQTDYGLFSLLHDVHQSIISVAKPVPGTLCMLTGECILPKFRQRLCSDEFAQYLGFLSIYARMLVEVRRFESTIAFDIDNLFERALFLTASQVQLLRPDTDVLQFSIVCELLIDVMSSVTFTHTQIRPLVSFLPTICAQLHESVTSAPMRADRRDASYLCAIYRVIGALSCQAHRCLSSTKLHSTLTDCMGPDILQCLRLVPDALESVIVRVLEQPAMDALVQASKVCSPYDLFRVLFSGEGSVSRSTRLILCRSAAVILLTTGVGAALPILLVQYGAIPDRAVKLSILRTIAYAFDKLSLTHAHTLPTTASTSDYEVSCTTYMALLEGTVGIASHALAERDGSMRLMGMRVTESMMLCCTPIQQGSPLLDHLVSMAFPNILDLCDRILSDAFQRLFEALYYRLGTAVASSFLFAGLFHVAHRVRQAYKLTYDSTRLYKGLAVDLFAPNMDELLSPVPACLQPVSTSRPPKPSVSVLEWTIGRKQHLDYDCAELFMRV</sequence>
<dbReference type="GO" id="GO:0000245">
    <property type="term" value="P:spliceosomal complex assembly"/>
    <property type="evidence" value="ECO:0007669"/>
    <property type="project" value="InterPro"/>
</dbReference>
<organism evidence="2 3">
    <name type="scientific">Giardia duodenalis assemblage B</name>
    <dbReference type="NCBI Taxonomy" id="1394984"/>
    <lineage>
        <taxon>Eukaryota</taxon>
        <taxon>Metamonada</taxon>
        <taxon>Diplomonadida</taxon>
        <taxon>Hexamitidae</taxon>
        <taxon>Giardiinae</taxon>
        <taxon>Giardia</taxon>
    </lineage>
</organism>
<proteinExistence type="predicted"/>
<dbReference type="AlphaFoldDB" id="A0A132NVD3"/>
<dbReference type="PANTHER" id="PTHR12097">
    <property type="entry name" value="SPLICING FACTOR 3B, SUBUNIT 1-RELATED"/>
    <property type="match status" value="1"/>
</dbReference>
<comment type="caution">
    <text evidence="2">The sequence shown here is derived from an EMBL/GenBank/DDBJ whole genome shotgun (WGS) entry which is preliminary data.</text>
</comment>
<dbReference type="OrthoDB" id="438939at2759"/>
<evidence type="ECO:0000313" key="3">
    <source>
        <dbReference type="Proteomes" id="UP000070089"/>
    </source>
</evidence>
<keyword evidence="1" id="KW-0472">Membrane</keyword>
<feature type="transmembrane region" description="Helical" evidence="1">
    <location>
        <begin position="906"/>
        <end position="927"/>
    </location>
</feature>
<dbReference type="Proteomes" id="UP000070089">
    <property type="component" value="Unassembled WGS sequence"/>
</dbReference>
<name>A0A132NVD3_GIAIN</name>
<dbReference type="InterPro" id="IPR038737">
    <property type="entry name" value="SF3b_su1-like"/>
</dbReference>
<dbReference type="VEuPathDB" id="GiardiaDB:QR46_1996"/>
<reference evidence="2 3" key="1">
    <citation type="journal article" date="2015" name="Mol. Biochem. Parasitol.">
        <title>Identification of polymorphic genes for use in assemblage B genotyping assays through comparative genomics of multiple assemblage B Giardia duodenalis isolates.</title>
        <authorList>
            <person name="Wielinga C."/>
            <person name="Thompson R.C."/>
            <person name="Monis P."/>
            <person name="Ryan U."/>
        </authorList>
    </citation>
    <scope>NUCLEOTIDE SEQUENCE [LARGE SCALE GENOMIC DNA]</scope>
    <source>
        <strain evidence="2 3">BAH15c1</strain>
    </source>
</reference>
<accession>A0A132NVD3</accession>
<gene>
    <name evidence="2" type="ORF">QR46_1996</name>
</gene>
<protein>
    <submittedName>
        <fullName evidence="2">Uncharacterized protein</fullName>
    </submittedName>
</protein>
<keyword evidence="1" id="KW-1133">Transmembrane helix</keyword>
<dbReference type="GO" id="GO:0003729">
    <property type="term" value="F:mRNA binding"/>
    <property type="evidence" value="ECO:0007669"/>
    <property type="project" value="InterPro"/>
</dbReference>
<evidence type="ECO:0000313" key="2">
    <source>
        <dbReference type="EMBL" id="KWX14020.1"/>
    </source>
</evidence>
<dbReference type="EMBL" id="JXTI01000047">
    <property type="protein sequence ID" value="KWX14020.1"/>
    <property type="molecule type" value="Genomic_DNA"/>
</dbReference>
<evidence type="ECO:0000256" key="1">
    <source>
        <dbReference type="SAM" id="Phobius"/>
    </source>
</evidence>